<dbReference type="EMBL" id="PDJI01000004">
    <property type="protein sequence ID" value="PFG38940.1"/>
    <property type="molecule type" value="Genomic_DNA"/>
</dbReference>
<keyword evidence="2" id="KW-1185">Reference proteome</keyword>
<proteinExistence type="predicted"/>
<comment type="caution">
    <text evidence="1">The sequence shown here is derived from an EMBL/GenBank/DDBJ whole genome shotgun (WGS) entry which is preliminary data.</text>
</comment>
<evidence type="ECO:0000313" key="1">
    <source>
        <dbReference type="EMBL" id="PFG38940.1"/>
    </source>
</evidence>
<reference evidence="1 2" key="1">
    <citation type="submission" date="2017-10" db="EMBL/GenBank/DDBJ databases">
        <title>Sequencing the genomes of 1000 actinobacteria strains.</title>
        <authorList>
            <person name="Klenk H.-P."/>
        </authorList>
    </citation>
    <scope>NUCLEOTIDE SEQUENCE [LARGE SCALE GENOMIC DNA]</scope>
    <source>
        <strain evidence="1 2">DSM 21838</strain>
    </source>
</reference>
<sequence>MATTGKDPPLEVTEADTVAAAVLGCAGVARMHAGGIPPVATYLPGRRVAGVRLTDSAIEVAVVARPGVRVPTLDTEVRAALAPLARGRAVDVHVADIDMEG</sequence>
<dbReference type="AlphaFoldDB" id="A0A2A9EL22"/>
<name>A0A2A9EL22_9MICO</name>
<gene>
    <name evidence="1" type="ORF">ATJ97_1432</name>
</gene>
<dbReference type="OrthoDB" id="5195799at2"/>
<accession>A0A2A9EL22</accession>
<evidence type="ECO:0000313" key="2">
    <source>
        <dbReference type="Proteomes" id="UP000222106"/>
    </source>
</evidence>
<protein>
    <submittedName>
        <fullName evidence="1">Uncharacterized protein</fullName>
    </submittedName>
</protein>
<dbReference type="Proteomes" id="UP000222106">
    <property type="component" value="Unassembled WGS sequence"/>
</dbReference>
<organism evidence="1 2">
    <name type="scientific">Georgenia soli</name>
    <dbReference type="NCBI Taxonomy" id="638953"/>
    <lineage>
        <taxon>Bacteria</taxon>
        <taxon>Bacillati</taxon>
        <taxon>Actinomycetota</taxon>
        <taxon>Actinomycetes</taxon>
        <taxon>Micrococcales</taxon>
        <taxon>Bogoriellaceae</taxon>
        <taxon>Georgenia</taxon>
    </lineage>
</organism>